<proteinExistence type="inferred from homology"/>
<dbReference type="PANTHER" id="PTHR34596">
    <property type="entry name" value="CHITOPORIN"/>
    <property type="match status" value="1"/>
</dbReference>
<dbReference type="PANTHER" id="PTHR34596:SF2">
    <property type="entry name" value="CHITOPORIN"/>
    <property type="match status" value="1"/>
</dbReference>
<dbReference type="EMBL" id="MKZO01000002">
    <property type="protein sequence ID" value="OLS64833.1"/>
    <property type="molecule type" value="Genomic_DNA"/>
</dbReference>
<protein>
    <submittedName>
        <fullName evidence="5">Porin-like protein NicP</fullName>
    </submittedName>
</protein>
<evidence type="ECO:0000313" key="6">
    <source>
        <dbReference type="Proteomes" id="UP000186736"/>
    </source>
</evidence>
<reference evidence="5 6" key="1">
    <citation type="submission" date="2016-10" db="EMBL/GenBank/DDBJ databases">
        <title>Genome Sequence of Pseudomonas putida GM4FR.</title>
        <authorList>
            <person name="Poehlein A."/>
            <person name="Wemheuer F."/>
            <person name="Hollensteiner J."/>
            <person name="Wemheuer B."/>
        </authorList>
    </citation>
    <scope>NUCLEOTIDE SEQUENCE [LARGE SCALE GENOMIC DNA]</scope>
    <source>
        <strain evidence="5 6">GM4FR</strain>
    </source>
</reference>
<dbReference type="OrthoDB" id="6759120at2"/>
<dbReference type="AlphaFoldDB" id="A0A1Q9RBL9"/>
<evidence type="ECO:0000256" key="4">
    <source>
        <dbReference type="SAM" id="SignalP"/>
    </source>
</evidence>
<dbReference type="GO" id="GO:0016020">
    <property type="term" value="C:membrane"/>
    <property type="evidence" value="ECO:0007669"/>
    <property type="project" value="InterPro"/>
</dbReference>
<comment type="similarity">
    <text evidence="1">Belongs to the outer membrane porin (Opr) (TC 1.B.25) family.</text>
</comment>
<evidence type="ECO:0000256" key="3">
    <source>
        <dbReference type="ARBA" id="ARBA00022729"/>
    </source>
</evidence>
<feature type="chain" id="PRO_5012548255" evidence="4">
    <location>
        <begin position="38"/>
        <end position="429"/>
    </location>
</feature>
<dbReference type="RefSeq" id="WP_075801376.1">
    <property type="nucleotide sequence ID" value="NZ_MKZO01000002.1"/>
</dbReference>
<gene>
    <name evidence="5" type="primary">nicP_1</name>
    <name evidence="5" type="ORF">PSEMO_02560</name>
</gene>
<dbReference type="Proteomes" id="UP000186736">
    <property type="component" value="Unassembled WGS sequence"/>
</dbReference>
<dbReference type="GO" id="GO:0015288">
    <property type="term" value="F:porin activity"/>
    <property type="evidence" value="ECO:0007669"/>
    <property type="project" value="TreeGrafter"/>
</dbReference>
<dbReference type="InterPro" id="IPR005318">
    <property type="entry name" value="OM_porin_bac"/>
</dbReference>
<evidence type="ECO:0000256" key="1">
    <source>
        <dbReference type="ARBA" id="ARBA00009075"/>
    </source>
</evidence>
<organism evidence="5 6">
    <name type="scientific">Pseudomonas putida</name>
    <name type="common">Arthrobacter siderocapsulatus</name>
    <dbReference type="NCBI Taxonomy" id="303"/>
    <lineage>
        <taxon>Bacteria</taxon>
        <taxon>Pseudomonadati</taxon>
        <taxon>Pseudomonadota</taxon>
        <taxon>Gammaproteobacteria</taxon>
        <taxon>Pseudomonadales</taxon>
        <taxon>Pseudomonadaceae</taxon>
        <taxon>Pseudomonas</taxon>
    </lineage>
</organism>
<keyword evidence="2" id="KW-0813">Transport</keyword>
<name>A0A1Q9RBL9_PSEPU</name>
<evidence type="ECO:0000256" key="2">
    <source>
        <dbReference type="ARBA" id="ARBA00022448"/>
    </source>
</evidence>
<sequence length="429" mass="47068">MLSAQPRAFAPIRRPFSSRHSLASAIALCSVAPLSQAAFIEDSSATFETRNMYFNRDFRDGTSAQQSKRDEWAQGFMLNLQSGYTEGTVGFGVDALGMLGVKLDSSPDRTGTGLLPTHDNGRAADEYSKLGLTGKVKISATELKIGTLIPELPTLKPNDGRILPQTFEGGLVTSKEIKGLTFTGGRLEKAKDRDDTNKEDIALNNKNGRFLGTVAGNHFDMAGLDYKFTDRITGSYHFAQLDDVYRQHFAGLTATQPWGPGTFGADLRLALSDDQGQARGGKIDNTSLNGMLSYGLNGHKFSAAYQSMSGDSAFPYVDGSDPYLVNFVQINDFAGADERSWQVRYDYDFAKLGVPGLTFMTRYINGDNVSLANGSEGKEWERNTELKYVVQNGTFKNVAVRLRNATYRSSFARDADEVRLLVSYSVALW</sequence>
<accession>A0A1Q9RBL9</accession>
<dbReference type="FunFam" id="2.40.160.10:FF:000008">
    <property type="entry name" value="OprD family porin"/>
    <property type="match status" value="1"/>
</dbReference>
<dbReference type="Pfam" id="PF03573">
    <property type="entry name" value="OprD"/>
    <property type="match status" value="1"/>
</dbReference>
<evidence type="ECO:0000313" key="5">
    <source>
        <dbReference type="EMBL" id="OLS64833.1"/>
    </source>
</evidence>
<dbReference type="InterPro" id="IPR023614">
    <property type="entry name" value="Porin_dom_sf"/>
</dbReference>
<comment type="caution">
    <text evidence="5">The sequence shown here is derived from an EMBL/GenBank/DDBJ whole genome shotgun (WGS) entry which is preliminary data.</text>
</comment>
<feature type="signal peptide" evidence="4">
    <location>
        <begin position="1"/>
        <end position="37"/>
    </location>
</feature>
<keyword evidence="3 4" id="KW-0732">Signal</keyword>
<dbReference type="Gene3D" id="2.40.160.10">
    <property type="entry name" value="Porin"/>
    <property type="match status" value="1"/>
</dbReference>